<dbReference type="Proteomes" id="UP000257109">
    <property type="component" value="Unassembled WGS sequence"/>
</dbReference>
<gene>
    <name evidence="1" type="ORF">CR513_39165</name>
</gene>
<feature type="non-terminal residue" evidence="1">
    <location>
        <position position="1"/>
    </location>
</feature>
<evidence type="ECO:0000313" key="2">
    <source>
        <dbReference type="Proteomes" id="UP000257109"/>
    </source>
</evidence>
<comment type="caution">
    <text evidence="1">The sequence shown here is derived from an EMBL/GenBank/DDBJ whole genome shotgun (WGS) entry which is preliminary data.</text>
</comment>
<dbReference type="AlphaFoldDB" id="A0A371FQ34"/>
<reference evidence="1" key="1">
    <citation type="submission" date="2018-05" db="EMBL/GenBank/DDBJ databases">
        <title>Draft genome of Mucuna pruriens seed.</title>
        <authorList>
            <person name="Nnadi N.E."/>
            <person name="Vos R."/>
            <person name="Hasami M.H."/>
            <person name="Devisetty U.K."/>
            <person name="Aguiy J.C."/>
        </authorList>
    </citation>
    <scope>NUCLEOTIDE SEQUENCE [LARGE SCALE GENOMIC DNA]</scope>
    <source>
        <strain evidence="1">JCA_2017</strain>
    </source>
</reference>
<dbReference type="EMBL" id="QJKJ01008263">
    <property type="protein sequence ID" value="RDX80300.1"/>
    <property type="molecule type" value="Genomic_DNA"/>
</dbReference>
<dbReference type="OrthoDB" id="1460397at2759"/>
<protein>
    <submittedName>
        <fullName evidence="1">Uncharacterized protein</fullName>
    </submittedName>
</protein>
<organism evidence="1 2">
    <name type="scientific">Mucuna pruriens</name>
    <name type="common">Velvet bean</name>
    <name type="synonym">Dolichos pruriens</name>
    <dbReference type="NCBI Taxonomy" id="157652"/>
    <lineage>
        <taxon>Eukaryota</taxon>
        <taxon>Viridiplantae</taxon>
        <taxon>Streptophyta</taxon>
        <taxon>Embryophyta</taxon>
        <taxon>Tracheophyta</taxon>
        <taxon>Spermatophyta</taxon>
        <taxon>Magnoliopsida</taxon>
        <taxon>eudicotyledons</taxon>
        <taxon>Gunneridae</taxon>
        <taxon>Pentapetalae</taxon>
        <taxon>rosids</taxon>
        <taxon>fabids</taxon>
        <taxon>Fabales</taxon>
        <taxon>Fabaceae</taxon>
        <taxon>Papilionoideae</taxon>
        <taxon>50 kb inversion clade</taxon>
        <taxon>NPAAA clade</taxon>
        <taxon>indigoferoid/millettioid clade</taxon>
        <taxon>Phaseoleae</taxon>
        <taxon>Mucuna</taxon>
    </lineage>
</organism>
<proteinExistence type="predicted"/>
<evidence type="ECO:0000313" key="1">
    <source>
        <dbReference type="EMBL" id="RDX80300.1"/>
    </source>
</evidence>
<accession>A0A371FQ34</accession>
<keyword evidence="2" id="KW-1185">Reference proteome</keyword>
<sequence>MKRMFLEKLFLSSKTASIKKKLCSIRQHSGMMLMDKSMIDAASGEALMDKTPTIARNLISNMAGNTQQFGVRGFVTSKVVNKILKYAKFLKEVCTHERKKLNGDVEMERNVSAFIKSEQVSALIQPVMPKKYSDPGTLLSHAP</sequence>
<name>A0A371FQ34_MUCPR</name>